<keyword evidence="2" id="KW-0812">Transmembrane</keyword>
<feature type="transmembrane region" description="Helical" evidence="2">
    <location>
        <begin position="60"/>
        <end position="83"/>
    </location>
</feature>
<proteinExistence type="predicted"/>
<keyword evidence="4" id="KW-1185">Reference proteome</keyword>
<comment type="caution">
    <text evidence="3">The sequence shown here is derived from an EMBL/GenBank/DDBJ whole genome shotgun (WGS) entry which is preliminary data.</text>
</comment>
<evidence type="ECO:0000313" key="3">
    <source>
        <dbReference type="EMBL" id="GGZ59845.1"/>
    </source>
</evidence>
<sequence>MLFKDLTPTTAPAAKNTDTKPSTGKPGGGGDGSPLGSSGSLLWKAYESTVSRLNPKTKSIYFIFIIRGAKLKIIIYIPHLLILKNH</sequence>
<keyword evidence="2" id="KW-1133">Transmembrane helix</keyword>
<organism evidence="3 4">
    <name type="scientific">Mesonia mobilis</name>
    <dbReference type="NCBI Taxonomy" id="369791"/>
    <lineage>
        <taxon>Bacteria</taxon>
        <taxon>Pseudomonadati</taxon>
        <taxon>Bacteroidota</taxon>
        <taxon>Flavobacteriia</taxon>
        <taxon>Flavobacteriales</taxon>
        <taxon>Flavobacteriaceae</taxon>
        <taxon>Mesonia</taxon>
    </lineage>
</organism>
<dbReference type="Proteomes" id="UP000615593">
    <property type="component" value="Unassembled WGS sequence"/>
</dbReference>
<evidence type="ECO:0000256" key="2">
    <source>
        <dbReference type="SAM" id="Phobius"/>
    </source>
</evidence>
<evidence type="ECO:0000313" key="4">
    <source>
        <dbReference type="Proteomes" id="UP000615593"/>
    </source>
</evidence>
<name>A0ABQ3BWV0_9FLAO</name>
<evidence type="ECO:0000256" key="1">
    <source>
        <dbReference type="SAM" id="MobiDB-lite"/>
    </source>
</evidence>
<protein>
    <submittedName>
        <fullName evidence="3">Uncharacterized protein</fullName>
    </submittedName>
</protein>
<keyword evidence="2" id="KW-0472">Membrane</keyword>
<gene>
    <name evidence="3" type="ORF">GCM10008088_21660</name>
</gene>
<dbReference type="EMBL" id="BMWY01000006">
    <property type="protein sequence ID" value="GGZ59845.1"/>
    <property type="molecule type" value="Genomic_DNA"/>
</dbReference>
<accession>A0ABQ3BWV0</accession>
<feature type="region of interest" description="Disordered" evidence="1">
    <location>
        <begin position="1"/>
        <end position="36"/>
    </location>
</feature>
<reference evidence="4" key="1">
    <citation type="journal article" date="2019" name="Int. J. Syst. Evol. Microbiol.">
        <title>The Global Catalogue of Microorganisms (GCM) 10K type strain sequencing project: providing services to taxonomists for standard genome sequencing and annotation.</title>
        <authorList>
            <consortium name="The Broad Institute Genomics Platform"/>
            <consortium name="The Broad Institute Genome Sequencing Center for Infectious Disease"/>
            <person name="Wu L."/>
            <person name="Ma J."/>
        </authorList>
    </citation>
    <scope>NUCLEOTIDE SEQUENCE [LARGE SCALE GENOMIC DNA]</scope>
    <source>
        <strain evidence="4">KCTC 12708</strain>
    </source>
</reference>